<dbReference type="EMBL" id="CP037920">
    <property type="protein sequence ID" value="QDT99229.1"/>
    <property type="molecule type" value="Genomic_DNA"/>
</dbReference>
<gene>
    <name evidence="1" type="ORF">V144x_47400</name>
</gene>
<dbReference type="AlphaFoldDB" id="A0A517W1V1"/>
<dbReference type="KEGG" id="gaw:V144x_47400"/>
<evidence type="ECO:0000313" key="2">
    <source>
        <dbReference type="Proteomes" id="UP000318704"/>
    </source>
</evidence>
<organism evidence="1 2">
    <name type="scientific">Gimesia aquarii</name>
    <dbReference type="NCBI Taxonomy" id="2527964"/>
    <lineage>
        <taxon>Bacteria</taxon>
        <taxon>Pseudomonadati</taxon>
        <taxon>Planctomycetota</taxon>
        <taxon>Planctomycetia</taxon>
        <taxon>Planctomycetales</taxon>
        <taxon>Planctomycetaceae</taxon>
        <taxon>Gimesia</taxon>
    </lineage>
</organism>
<dbReference type="Proteomes" id="UP000318704">
    <property type="component" value="Chromosome"/>
</dbReference>
<name>A0A517W1V1_9PLAN</name>
<accession>A0A517W1V1</accession>
<proteinExistence type="predicted"/>
<evidence type="ECO:0000313" key="1">
    <source>
        <dbReference type="EMBL" id="QDT99229.1"/>
    </source>
</evidence>
<sequence length="30" mass="3609">MKKLAIETYFDFSVLRLHEVDLIHLTLFLC</sequence>
<protein>
    <submittedName>
        <fullName evidence="1">Uncharacterized protein</fullName>
    </submittedName>
</protein>
<reference evidence="1 2" key="1">
    <citation type="submission" date="2019-03" db="EMBL/GenBank/DDBJ databases">
        <title>Deep-cultivation of Planctomycetes and their phenomic and genomic characterization uncovers novel biology.</title>
        <authorList>
            <person name="Wiegand S."/>
            <person name="Jogler M."/>
            <person name="Boedeker C."/>
            <person name="Pinto D."/>
            <person name="Vollmers J."/>
            <person name="Rivas-Marin E."/>
            <person name="Kohn T."/>
            <person name="Peeters S.H."/>
            <person name="Heuer A."/>
            <person name="Rast P."/>
            <person name="Oberbeckmann S."/>
            <person name="Bunk B."/>
            <person name="Jeske O."/>
            <person name="Meyerdierks A."/>
            <person name="Storesund J.E."/>
            <person name="Kallscheuer N."/>
            <person name="Luecker S."/>
            <person name="Lage O.M."/>
            <person name="Pohl T."/>
            <person name="Merkel B.J."/>
            <person name="Hornburger P."/>
            <person name="Mueller R.-W."/>
            <person name="Bruemmer F."/>
            <person name="Labrenz M."/>
            <person name="Spormann A.M."/>
            <person name="Op den Camp H."/>
            <person name="Overmann J."/>
            <person name="Amann R."/>
            <person name="Jetten M.S.M."/>
            <person name="Mascher T."/>
            <person name="Medema M.H."/>
            <person name="Devos D.P."/>
            <person name="Kaster A.-K."/>
            <person name="Ovreas L."/>
            <person name="Rohde M."/>
            <person name="Galperin M.Y."/>
            <person name="Jogler C."/>
        </authorList>
    </citation>
    <scope>NUCLEOTIDE SEQUENCE [LARGE SCALE GENOMIC DNA]</scope>
    <source>
        <strain evidence="1 2">V144</strain>
    </source>
</reference>